<comment type="caution">
    <text evidence="1">The sequence shown here is derived from an EMBL/GenBank/DDBJ whole genome shotgun (WGS) entry which is preliminary data.</text>
</comment>
<dbReference type="AlphaFoldDB" id="X0TU69"/>
<dbReference type="EMBL" id="BARS01018681">
    <property type="protein sequence ID" value="GAF97113.1"/>
    <property type="molecule type" value="Genomic_DNA"/>
</dbReference>
<gene>
    <name evidence="1" type="ORF">S01H1_30362</name>
</gene>
<protein>
    <submittedName>
        <fullName evidence="1">Uncharacterized protein</fullName>
    </submittedName>
</protein>
<dbReference type="PROSITE" id="PS51257">
    <property type="entry name" value="PROKAR_LIPOPROTEIN"/>
    <property type="match status" value="1"/>
</dbReference>
<reference evidence="1" key="1">
    <citation type="journal article" date="2014" name="Front. Microbiol.">
        <title>High frequency of phylogenetically diverse reductive dehalogenase-homologous genes in deep subseafloor sedimentary metagenomes.</title>
        <authorList>
            <person name="Kawai M."/>
            <person name="Futagami T."/>
            <person name="Toyoda A."/>
            <person name="Takaki Y."/>
            <person name="Nishi S."/>
            <person name="Hori S."/>
            <person name="Arai W."/>
            <person name="Tsubouchi T."/>
            <person name="Morono Y."/>
            <person name="Uchiyama I."/>
            <person name="Ito T."/>
            <person name="Fujiyama A."/>
            <person name="Inagaki F."/>
            <person name="Takami H."/>
        </authorList>
    </citation>
    <scope>NUCLEOTIDE SEQUENCE</scope>
    <source>
        <strain evidence="1">Expedition CK06-06</strain>
    </source>
</reference>
<sequence length="66" mass="7326">MPERILRFVFAGLCLCAFMGACEHELKLVSSRDRDRQQEPKIIIPPHVKGTVAEFAYLVGGGQVPV</sequence>
<evidence type="ECO:0000313" key="1">
    <source>
        <dbReference type="EMBL" id="GAF97113.1"/>
    </source>
</evidence>
<feature type="non-terminal residue" evidence="1">
    <location>
        <position position="66"/>
    </location>
</feature>
<accession>X0TU69</accession>
<proteinExistence type="predicted"/>
<name>X0TU69_9ZZZZ</name>
<organism evidence="1">
    <name type="scientific">marine sediment metagenome</name>
    <dbReference type="NCBI Taxonomy" id="412755"/>
    <lineage>
        <taxon>unclassified sequences</taxon>
        <taxon>metagenomes</taxon>
        <taxon>ecological metagenomes</taxon>
    </lineage>
</organism>